<dbReference type="AlphaFoldDB" id="A0A6S6VTY7"/>
<feature type="region of interest" description="Disordered" evidence="1">
    <location>
        <begin position="245"/>
        <end position="265"/>
    </location>
</feature>
<sequence>MTSSPPVTLPANNDVLSEASHMTNTARFLHLLNHARALVRRYGIYTTLHDTTVFCRASTPRSRPSNAEPSITEVFLSLRAAQQAIDSVQPDGAVKDDLHFFNDLWNTTITVLEEILDHGSLPQEPFGWGVFALSTGYLHSRHTNIAYRDVFSNHKYRLRSALERMPSLDRKRRNAYVISERPSMEALVKARREIHTVGHILLSKFRQDGWKRVRWYHAITVTERWIQAFGLVPEEKVEMVEGIASGEGKDVDGENHDSCSESKFP</sequence>
<evidence type="ECO:0000313" key="2">
    <source>
        <dbReference type="EMBL" id="CAE6996022.1"/>
    </source>
</evidence>
<evidence type="ECO:0000256" key="1">
    <source>
        <dbReference type="SAM" id="MobiDB-lite"/>
    </source>
</evidence>
<name>A0A6S6VTY7_9PLEO</name>
<organism evidence="2 3">
    <name type="scientific">Pyrenophora teres f. teres</name>
    <dbReference type="NCBI Taxonomy" id="97479"/>
    <lineage>
        <taxon>Eukaryota</taxon>
        <taxon>Fungi</taxon>
        <taxon>Dikarya</taxon>
        <taxon>Ascomycota</taxon>
        <taxon>Pezizomycotina</taxon>
        <taxon>Dothideomycetes</taxon>
        <taxon>Pleosporomycetidae</taxon>
        <taxon>Pleosporales</taxon>
        <taxon>Pleosporineae</taxon>
        <taxon>Pleosporaceae</taxon>
        <taxon>Pyrenophora</taxon>
    </lineage>
</organism>
<feature type="compositionally biased region" description="Basic and acidic residues" evidence="1">
    <location>
        <begin position="247"/>
        <end position="265"/>
    </location>
</feature>
<reference evidence="2" key="1">
    <citation type="submission" date="2021-02" db="EMBL/GenBank/DDBJ databases">
        <authorList>
            <person name="Syme A R."/>
            <person name="Syme A R."/>
            <person name="Moolhuijzen P."/>
        </authorList>
    </citation>
    <scope>NUCLEOTIDE SEQUENCE</scope>
    <source>
        <strain evidence="2">W1-1</strain>
    </source>
</reference>
<proteinExistence type="predicted"/>
<dbReference type="Proteomes" id="UP000472372">
    <property type="component" value="Chromosome 1"/>
</dbReference>
<protein>
    <submittedName>
        <fullName evidence="2">Uncharacterized protein</fullName>
    </submittedName>
</protein>
<gene>
    <name evidence="2" type="ORF">PTTW11_00246</name>
</gene>
<accession>A0A6S6VTY7</accession>
<dbReference type="EMBL" id="HG992977">
    <property type="protein sequence ID" value="CAE6996022.1"/>
    <property type="molecule type" value="Genomic_DNA"/>
</dbReference>
<evidence type="ECO:0000313" key="3">
    <source>
        <dbReference type="Proteomes" id="UP000472372"/>
    </source>
</evidence>